<feature type="domain" description="Cadherin" evidence="5">
    <location>
        <begin position="1419"/>
        <end position="1527"/>
    </location>
</feature>
<evidence type="ECO:0000313" key="7">
    <source>
        <dbReference type="EMBL" id="SHH98627.1"/>
    </source>
</evidence>
<dbReference type="PROSITE" id="PS50268">
    <property type="entry name" value="CADHERIN_2"/>
    <property type="match status" value="1"/>
</dbReference>
<dbReference type="InterPro" id="IPR035986">
    <property type="entry name" value="PKD_dom_sf"/>
</dbReference>
<dbReference type="Gene3D" id="2.60.40.10">
    <property type="entry name" value="Immunoglobulins"/>
    <property type="match status" value="3"/>
</dbReference>
<dbReference type="SUPFAM" id="SSF49464">
    <property type="entry name" value="Carboxypeptidase regulatory domain-like"/>
    <property type="match status" value="2"/>
</dbReference>
<dbReference type="InterPro" id="IPR008964">
    <property type="entry name" value="Invasin/intimin_cell_adhesion"/>
</dbReference>
<dbReference type="PROSITE" id="PS51127">
    <property type="entry name" value="BIG1"/>
    <property type="match status" value="1"/>
</dbReference>
<keyword evidence="4" id="KW-0732">Signal</keyword>
<dbReference type="InterPro" id="IPR046780">
    <property type="entry name" value="aBig_2"/>
</dbReference>
<evidence type="ECO:0000259" key="6">
    <source>
        <dbReference type="PROSITE" id="PS51127"/>
    </source>
</evidence>
<evidence type="ECO:0000256" key="2">
    <source>
        <dbReference type="SAM" id="MobiDB-lite"/>
    </source>
</evidence>
<dbReference type="GO" id="GO:0016020">
    <property type="term" value="C:membrane"/>
    <property type="evidence" value="ECO:0007669"/>
    <property type="project" value="InterPro"/>
</dbReference>
<evidence type="ECO:0000256" key="3">
    <source>
        <dbReference type="SAM" id="Phobius"/>
    </source>
</evidence>
<evidence type="ECO:0000256" key="1">
    <source>
        <dbReference type="ARBA" id="ARBA00010116"/>
    </source>
</evidence>
<dbReference type="GO" id="GO:0005509">
    <property type="term" value="F:calcium ion binding"/>
    <property type="evidence" value="ECO:0007669"/>
    <property type="project" value="InterPro"/>
</dbReference>
<feature type="domain" description="Big-1" evidence="6">
    <location>
        <begin position="1492"/>
        <end position="1591"/>
    </location>
</feature>
<sequence length="1945" mass="211774">MSKLTKKKISSLLVSAIFTSNLFNGIIANAAENNDVEISLKPQFNADIVLTVGDSSVDSTSFENDLKAKLSSLGVQDSRIKISGLKSEAVSAEDTFAWNIYDHKGNWGEDNYPNGDGKPNPADNQHIIVKNDGKNIVFYGYGQPGYKDFMFMPNESNSKKSFEFEINEAGINYHSMEGGGFLFNTNIDEDGILNGYAILFLQAGVGVYKMTNINANDFHNEQSRGFYDPYGWYGTYPGITQIGSLYSKDESQNHTIKIETTKNSISMWDNSNKTIDNLQLDSEYGNGFGPIASYSSHNCNILSYFEFNNLSMKTTSYKKFKDLIKEPEWEIASKKFVVNLNDTSDSDFHEATAYGEIQSRIASENLHYVGWGTSANEAEAKDLVAKNNGNGIYVDNTKYSDSIDKIATYIYNVLNQESSGATKVLIGQPIDVAVTPSEYKENTANEDYPLGGWKFNHDDTYYENAMGKATFDGQYMNSLEATFDKPGKYDITFRDNVVMPNTVYAHRLPIASFDFDLQNDNGTYTVAFTDKSFDLDRQSQIDRGIAEVKWQWREVNSSTWIDGQIPSSLDANKQYLVQLTVKDYDDAWSNPSVKYISTVSDSTKKSIASFIIAPEVLYTPINKDITIVDSSYDPQGREITEKVWKVFKDGQEIYSGSTPMTDFSGKSAGDYTVTLVVKTADGYSDKFSRTFTVKDVEQEANNAKDNVNIGYEQGDNENSVTKNITLPTTGPDNTLIRWTSSDPAITKYGEVTRPNIVEGNKTVTLTATVYNNGVTSTKTFTVIVKAAPNNVPVLTDGSKSLEKNTDLGFKLADFASLYSDSEGSDLTKIKITSIPHNGILIYNGASVNVNDEIPTDGLNTLIFRPASEFVGSAEFTYEAYDGYGYSLPAKFTVNVQDSIPATVSDVKITSNNANSSNYAKEGDTITLTFTASEELSENPKVTILGKEATVTKLSGNNYQATYVVEKEDTQGVVEFEIGSIKDKSNNVSQEVTTTTDNSSIIVETIPPTVSNIVEGQSYKPGVIPEVTKGTVFLDNEEFTLGNKIETEGNHTLVVVDKAGNTTTVNFNIDGTAPKLSDITDNAYYNKPVAPKFNEGTATLNGKPYTSGDEISEEGTYQLIVTDEAGNVSTVNFVIDKTPPTVSDVLQDGQYNKDVNVTFNKGTATLNGKPYTSGTKISEEGTYELVVTDQAGNVSTVNFTIDKTDPIIDGVKNGESYNKDVEVTFNEGTATLNGKPFESGSKVTKEGQYTIIVVDKAGNISTRTFVIDKTAPVVSGVEDGNHYNNKVNVSFNEGTATLNGVPFTSGTEITQEGTYTLVVKDSAGNTTTKTFTIDKTAPVVSNLKSGETYKEDMTPQFNEGTATLDGKPYEPGTPVTEEGSHTLVVKDKAGNTTVVNFTIDKSMPKTLDLKGKVQTSNGPVANAKVTLVDADGKTIGTTTTDENGNYTFKDQKTGLYKVIVNKDGLEQQTQVNLQPTKPTDKEKVQDVYVSKYRVTVTASPNSIVGDGEDSTTLTVQVLDENNKPVPGKTVTINVTSGTLKNGNTIITDANGNALFTLQSSKVSGDDMLTVTVGAKVDGLDVPVTNNAIVHFAPGSIKGVVVDNTTGKPVAGAIVEVSKDFDNNGIPDFYAKYVTGNDGKYKIAIPKGNVKYDVKITKNITIGNISKTVTFNQKTNAGSVSSEGKESYDSANTATGLLLIKDPAGNVKSLDSYTNYSMTILDENGNIVSGILEDENPSNENGGVFNFSGLEKGKTYYAAVYYNLPDGSKIKVGTSKIQVNNDGELNIANCLIDPYGDITNIENGNLISGAHVKLYYADTQRNRDKGIKPHTLVELPTVNDFPPADNLNPQFSDANGKYAWMVFPHTDYYIVATADGYEDYTSSIITVEEEIVRHDIQMTPIKKAVNTSGDKLVQTGSLVDINILFAIGLILAVAGIVLVRRKETKEN</sequence>
<accession>A0A1M5XFK9</accession>
<dbReference type="SUPFAM" id="SSF49299">
    <property type="entry name" value="PKD domain"/>
    <property type="match status" value="1"/>
</dbReference>
<dbReference type="RefSeq" id="WP_073018080.1">
    <property type="nucleotide sequence ID" value="NZ_FQXU01000005.1"/>
</dbReference>
<feature type="signal peptide" evidence="4">
    <location>
        <begin position="1"/>
        <end position="30"/>
    </location>
</feature>
<dbReference type="SUPFAM" id="SSF49478">
    <property type="entry name" value="Cna protein B-type domain"/>
    <property type="match status" value="1"/>
</dbReference>
<feature type="region of interest" description="Disordered" evidence="2">
    <location>
        <begin position="1355"/>
        <end position="1376"/>
    </location>
</feature>
<feature type="compositionally biased region" description="Polar residues" evidence="2">
    <location>
        <begin position="716"/>
        <end position="728"/>
    </location>
</feature>
<gene>
    <name evidence="7" type="ORF">SAMN02745941_01398</name>
</gene>
<feature type="chain" id="PRO_5013177998" evidence="4">
    <location>
        <begin position="31"/>
        <end position="1945"/>
    </location>
</feature>
<protein>
    <submittedName>
        <fullName evidence="7">Ig-like domain (Group 1)</fullName>
    </submittedName>
</protein>
<feature type="transmembrane region" description="Helical" evidence="3">
    <location>
        <begin position="1919"/>
        <end position="1937"/>
    </location>
</feature>
<dbReference type="Pfam" id="PF02369">
    <property type="entry name" value="Big_1"/>
    <property type="match status" value="1"/>
</dbReference>
<feature type="region of interest" description="Disordered" evidence="2">
    <location>
        <begin position="708"/>
        <end position="728"/>
    </location>
</feature>
<dbReference type="SUPFAM" id="SSF49373">
    <property type="entry name" value="Invasin/intimin cell-adhesion fragments"/>
    <property type="match status" value="1"/>
</dbReference>
<dbReference type="EMBL" id="FQXU01000005">
    <property type="protein sequence ID" value="SHH98627.1"/>
    <property type="molecule type" value="Genomic_DNA"/>
</dbReference>
<keyword evidence="3" id="KW-0472">Membrane</keyword>
<comment type="similarity">
    <text evidence="1">Belongs to the intimin/invasin family.</text>
</comment>
<dbReference type="InterPro" id="IPR013783">
    <property type="entry name" value="Ig-like_fold"/>
</dbReference>
<keyword evidence="3" id="KW-0812">Transmembrane</keyword>
<evidence type="ECO:0000256" key="4">
    <source>
        <dbReference type="SAM" id="SignalP"/>
    </source>
</evidence>
<dbReference type="Pfam" id="PF20578">
    <property type="entry name" value="aBig_2"/>
    <property type="match status" value="1"/>
</dbReference>
<dbReference type="Proteomes" id="UP000184241">
    <property type="component" value="Unassembled WGS sequence"/>
</dbReference>
<dbReference type="SMART" id="SM00634">
    <property type="entry name" value="BID_1"/>
    <property type="match status" value="1"/>
</dbReference>
<dbReference type="GO" id="GO:0007156">
    <property type="term" value="P:homophilic cell adhesion via plasma membrane adhesion molecules"/>
    <property type="evidence" value="ECO:0007669"/>
    <property type="project" value="InterPro"/>
</dbReference>
<proteinExistence type="inferred from homology"/>
<dbReference type="Gene3D" id="2.60.40.1120">
    <property type="entry name" value="Carboxypeptidase-like, regulatory domain"/>
    <property type="match status" value="2"/>
</dbReference>
<keyword evidence="3" id="KW-1133">Transmembrane helix</keyword>
<dbReference type="InterPro" id="IPR002126">
    <property type="entry name" value="Cadherin-like_dom"/>
</dbReference>
<reference evidence="7 8" key="1">
    <citation type="submission" date="2016-11" db="EMBL/GenBank/DDBJ databases">
        <authorList>
            <person name="Jaros S."/>
            <person name="Januszkiewicz K."/>
            <person name="Wedrychowicz H."/>
        </authorList>
    </citation>
    <scope>NUCLEOTIDE SEQUENCE [LARGE SCALE GENOMIC DNA]</scope>
    <source>
        <strain evidence="7 8">DSM 6191</strain>
    </source>
</reference>
<dbReference type="InterPro" id="IPR008969">
    <property type="entry name" value="CarboxyPept-like_regulatory"/>
</dbReference>
<evidence type="ECO:0000313" key="8">
    <source>
        <dbReference type="Proteomes" id="UP000184241"/>
    </source>
</evidence>
<evidence type="ECO:0000259" key="5">
    <source>
        <dbReference type="PROSITE" id="PS50268"/>
    </source>
</evidence>
<organism evidence="7 8">
    <name type="scientific">Clostridium intestinale DSM 6191</name>
    <dbReference type="NCBI Taxonomy" id="1121320"/>
    <lineage>
        <taxon>Bacteria</taxon>
        <taxon>Bacillati</taxon>
        <taxon>Bacillota</taxon>
        <taxon>Clostridia</taxon>
        <taxon>Eubacteriales</taxon>
        <taxon>Clostridiaceae</taxon>
        <taxon>Clostridium</taxon>
    </lineage>
</organism>
<dbReference type="Pfam" id="PF13620">
    <property type="entry name" value="CarboxypepD_reg"/>
    <property type="match status" value="1"/>
</dbReference>
<dbReference type="InterPro" id="IPR003344">
    <property type="entry name" value="Big_1_dom"/>
</dbReference>
<name>A0A1M5XFK9_9CLOT</name>